<dbReference type="Proteomes" id="UP000541185">
    <property type="component" value="Unassembled WGS sequence"/>
</dbReference>
<protein>
    <submittedName>
        <fullName evidence="2">Uncharacterized protein</fullName>
    </submittedName>
</protein>
<name>A0A848HD32_9BURK</name>
<evidence type="ECO:0000313" key="3">
    <source>
        <dbReference type="Proteomes" id="UP000541185"/>
    </source>
</evidence>
<dbReference type="AlphaFoldDB" id="A0A848HD32"/>
<organism evidence="2 3">
    <name type="scientific">Ramlibacter agri</name>
    <dbReference type="NCBI Taxonomy" id="2728837"/>
    <lineage>
        <taxon>Bacteria</taxon>
        <taxon>Pseudomonadati</taxon>
        <taxon>Pseudomonadota</taxon>
        <taxon>Betaproteobacteria</taxon>
        <taxon>Burkholderiales</taxon>
        <taxon>Comamonadaceae</taxon>
        <taxon>Ramlibacter</taxon>
    </lineage>
</organism>
<dbReference type="RefSeq" id="WP_169421661.1">
    <property type="nucleotide sequence ID" value="NZ_JABBFX010000003.1"/>
</dbReference>
<dbReference type="EMBL" id="JABBFX010000003">
    <property type="protein sequence ID" value="NML47380.1"/>
    <property type="molecule type" value="Genomic_DNA"/>
</dbReference>
<sequence>MALADILAHVRRLLRADAQLRPPAQAPRLDDVPPDWPQDDPLDPRDPFEYAAQVAAELERLKALCLQEGRPEFAERLDCEIHGYPDYFSPRSAAVSRPETQEELDAILAAFDQADMRRAGLPDAPQDEPAGEKLTGLEATVPPAKERPPAQIATPSYRTVDGQLRGEISDEVETRPLPASFAGPHYWHTPLGLLRLREIPGLVEALQEGQAYFVIPLDDNNYVLNREFATTFPDSGYAITQTWLRVPVASVHKFIDKVAGYARTLAASAGNKPPWM</sequence>
<accession>A0A848HD32</accession>
<keyword evidence="3" id="KW-1185">Reference proteome</keyword>
<reference evidence="2 3" key="1">
    <citation type="submission" date="2020-04" db="EMBL/GenBank/DDBJ databases">
        <title>Ramlibacter sp. G-1-2-2 isolated from soil.</title>
        <authorList>
            <person name="Dahal R.H."/>
        </authorList>
    </citation>
    <scope>NUCLEOTIDE SEQUENCE [LARGE SCALE GENOMIC DNA]</scope>
    <source>
        <strain evidence="2 3">G-1-2-2</strain>
    </source>
</reference>
<feature type="region of interest" description="Disordered" evidence="1">
    <location>
        <begin position="21"/>
        <end position="45"/>
    </location>
</feature>
<gene>
    <name evidence="2" type="ORF">HHL11_26765</name>
</gene>
<evidence type="ECO:0000256" key="1">
    <source>
        <dbReference type="SAM" id="MobiDB-lite"/>
    </source>
</evidence>
<comment type="caution">
    <text evidence="2">The sequence shown here is derived from an EMBL/GenBank/DDBJ whole genome shotgun (WGS) entry which is preliminary data.</text>
</comment>
<evidence type="ECO:0000313" key="2">
    <source>
        <dbReference type="EMBL" id="NML47380.1"/>
    </source>
</evidence>
<proteinExistence type="predicted"/>